<dbReference type="PANTHER" id="PTHR35789:SF1">
    <property type="entry name" value="SPORE GERMINATION PROTEIN B3"/>
    <property type="match status" value="1"/>
</dbReference>
<name>A0ABU6Q0P3_9BACL</name>
<evidence type="ECO:0000256" key="4">
    <source>
        <dbReference type="ARBA" id="ARBA00022729"/>
    </source>
</evidence>
<dbReference type="NCBIfam" id="TIGR02887">
    <property type="entry name" value="spore_ger_x_C"/>
    <property type="match status" value="1"/>
</dbReference>
<feature type="domain" description="Spore germination protein N-terminal" evidence="10">
    <location>
        <begin position="23"/>
        <end position="199"/>
    </location>
</feature>
<dbReference type="InterPro" id="IPR057336">
    <property type="entry name" value="GerAC_N"/>
</dbReference>
<dbReference type="Proteomes" id="UP001343257">
    <property type="component" value="Unassembled WGS sequence"/>
</dbReference>
<keyword evidence="7" id="KW-0449">Lipoprotein</keyword>
<dbReference type="Pfam" id="PF25198">
    <property type="entry name" value="Spore_GerAC_N"/>
    <property type="match status" value="1"/>
</dbReference>
<evidence type="ECO:0000256" key="3">
    <source>
        <dbReference type="ARBA" id="ARBA00022544"/>
    </source>
</evidence>
<proteinExistence type="inferred from homology"/>
<dbReference type="Pfam" id="PF05504">
    <property type="entry name" value="Spore_GerAC"/>
    <property type="match status" value="1"/>
</dbReference>
<organism evidence="11 12">
    <name type="scientific">Paenibacillus chibensis</name>
    <dbReference type="NCBI Taxonomy" id="59846"/>
    <lineage>
        <taxon>Bacteria</taxon>
        <taxon>Bacillati</taxon>
        <taxon>Bacillota</taxon>
        <taxon>Bacilli</taxon>
        <taxon>Bacillales</taxon>
        <taxon>Paenibacillaceae</taxon>
        <taxon>Paenibacillus</taxon>
    </lineage>
</organism>
<sequence>MKRRLVKVLLCCLMLLLVPGCWNSKDIQNMAYVTALGIDYEDGKYKSYVQILNFSNVAKTENADVGKPVPIWVGTGEGRTLTESMTTMYSTSQLRVFWGHMKSVILTEKVMLHGMDEIYDMLNRYREIRYNILLYGTKESLKDVLTQKPILNLSPLETIMDSPQQIYSQRSFILPEYGYKIIGELNEPTGLAMIPSLEIEKDSWYEDSDKRPMFKINGAYFFQNKEYRGHLTEDDLKGTRWIQRQLQRSPINIPEEGRPVAALILVKPHLYIKPVIENNKARFKIRVSINAYIDELIKDTPNQTLENMASTAVKHEILMSYAKGLERKADVFMLDEKLYRKYPKKWNALHRSKPFILEADSIKSIDVRVKIDSSGKYKQRVK</sequence>
<keyword evidence="5" id="KW-0472">Membrane</keyword>
<dbReference type="PANTHER" id="PTHR35789">
    <property type="entry name" value="SPORE GERMINATION PROTEIN B3"/>
    <property type="match status" value="1"/>
</dbReference>
<feature type="domain" description="Spore germination GerAC-like C-terminal" evidence="9">
    <location>
        <begin position="217"/>
        <end position="375"/>
    </location>
</feature>
<protein>
    <submittedName>
        <fullName evidence="11">Ger(X)C family spore germination protein</fullName>
    </submittedName>
</protein>
<evidence type="ECO:0000256" key="1">
    <source>
        <dbReference type="ARBA" id="ARBA00004635"/>
    </source>
</evidence>
<dbReference type="InterPro" id="IPR046953">
    <property type="entry name" value="Spore_GerAC-like_C"/>
</dbReference>
<comment type="subcellular location">
    <subcellularLocation>
        <location evidence="1">Membrane</location>
        <topology evidence="1">Lipid-anchor</topology>
    </subcellularLocation>
</comment>
<feature type="signal peptide" evidence="8">
    <location>
        <begin position="1"/>
        <end position="24"/>
    </location>
</feature>
<keyword evidence="6" id="KW-0564">Palmitate</keyword>
<evidence type="ECO:0000313" key="11">
    <source>
        <dbReference type="EMBL" id="MED5020702.1"/>
    </source>
</evidence>
<evidence type="ECO:0000259" key="10">
    <source>
        <dbReference type="Pfam" id="PF25198"/>
    </source>
</evidence>
<evidence type="ECO:0000256" key="6">
    <source>
        <dbReference type="ARBA" id="ARBA00023139"/>
    </source>
</evidence>
<gene>
    <name evidence="11" type="ORF">P9847_25925</name>
</gene>
<comment type="caution">
    <text evidence="11">The sequence shown here is derived from an EMBL/GenBank/DDBJ whole genome shotgun (WGS) entry which is preliminary data.</text>
</comment>
<keyword evidence="3" id="KW-0309">Germination</keyword>
<evidence type="ECO:0000256" key="2">
    <source>
        <dbReference type="ARBA" id="ARBA00007886"/>
    </source>
</evidence>
<dbReference type="RefSeq" id="WP_412761631.1">
    <property type="nucleotide sequence ID" value="NZ_JARTLD010000077.1"/>
</dbReference>
<keyword evidence="12" id="KW-1185">Reference proteome</keyword>
<dbReference type="EMBL" id="JARTLD010000077">
    <property type="protein sequence ID" value="MED5020702.1"/>
    <property type="molecule type" value="Genomic_DNA"/>
</dbReference>
<dbReference type="InterPro" id="IPR008844">
    <property type="entry name" value="Spore_GerAC-like"/>
</dbReference>
<comment type="similarity">
    <text evidence="2">Belongs to the GerABKC lipoprotein family.</text>
</comment>
<dbReference type="InterPro" id="IPR038501">
    <property type="entry name" value="Spore_GerAC_C_sf"/>
</dbReference>
<feature type="chain" id="PRO_5046551876" evidence="8">
    <location>
        <begin position="25"/>
        <end position="382"/>
    </location>
</feature>
<reference evidence="11 12" key="1">
    <citation type="submission" date="2023-03" db="EMBL/GenBank/DDBJ databases">
        <title>Bacillus Genome Sequencing.</title>
        <authorList>
            <person name="Dunlap C."/>
        </authorList>
    </citation>
    <scope>NUCLEOTIDE SEQUENCE [LARGE SCALE GENOMIC DNA]</scope>
    <source>
        <strain evidence="11 12">NRS-52</strain>
    </source>
</reference>
<keyword evidence="4 8" id="KW-0732">Signal</keyword>
<evidence type="ECO:0000259" key="9">
    <source>
        <dbReference type="Pfam" id="PF05504"/>
    </source>
</evidence>
<evidence type="ECO:0000256" key="8">
    <source>
        <dbReference type="SAM" id="SignalP"/>
    </source>
</evidence>
<evidence type="ECO:0000256" key="5">
    <source>
        <dbReference type="ARBA" id="ARBA00023136"/>
    </source>
</evidence>
<evidence type="ECO:0000256" key="7">
    <source>
        <dbReference type="ARBA" id="ARBA00023288"/>
    </source>
</evidence>
<accession>A0ABU6Q0P3</accession>
<evidence type="ECO:0000313" key="12">
    <source>
        <dbReference type="Proteomes" id="UP001343257"/>
    </source>
</evidence>
<dbReference type="Gene3D" id="3.30.300.210">
    <property type="entry name" value="Nutrient germinant receptor protein C, domain 3"/>
    <property type="match status" value="1"/>
</dbReference>